<dbReference type="CDD" id="cd16393">
    <property type="entry name" value="SPO0J_N"/>
    <property type="match status" value="1"/>
</dbReference>
<dbReference type="Pfam" id="PF02195">
    <property type="entry name" value="ParB_N"/>
    <property type="match status" value="1"/>
</dbReference>
<evidence type="ECO:0000256" key="2">
    <source>
        <dbReference type="ARBA" id="ARBA00022829"/>
    </source>
</evidence>
<reference evidence="6" key="1">
    <citation type="submission" date="2020-10" db="EMBL/GenBank/DDBJ databases">
        <authorList>
            <person name="Gilroy R."/>
        </authorList>
    </citation>
    <scope>NUCLEOTIDE SEQUENCE</scope>
    <source>
        <strain evidence="6">D3-1215</strain>
    </source>
</reference>
<dbReference type="FunFam" id="3.90.1530.30:FF:000001">
    <property type="entry name" value="Chromosome partitioning protein ParB"/>
    <property type="match status" value="1"/>
</dbReference>
<dbReference type="FunFam" id="1.10.10.2830:FF:000001">
    <property type="entry name" value="Chromosome partitioning protein ParB"/>
    <property type="match status" value="1"/>
</dbReference>
<dbReference type="InterPro" id="IPR057240">
    <property type="entry name" value="ParB_dimer_C"/>
</dbReference>
<comment type="similarity">
    <text evidence="1">Belongs to the ParB family.</text>
</comment>
<sequence length="290" mass="31769">MKKNALGRGLGALIELDNVQTGGGSSINEIDLDLIEANPNQPRRHFDQEALEELSASIAQIGVVQPITLREADGGKYQIIAGERRFRAAKMAGLEKIPAYVKTVDDESVMEMALVENIQREDLNAIEIALSYQRLIDEYKFTQEALSAKVGKKRATIANYLRLLKLPAEVQLGIKNKQIDMGHARALASLDDAAAMIGIYEEASKNGYSVRQVEEMVHSALNGGNPAKSKQNQENKDKNADFEPLCGKLSQVLGAKVSISRNAKGKGKISLQFSSDEELENLLAILDKIH</sequence>
<dbReference type="Gene3D" id="1.10.10.2830">
    <property type="match status" value="1"/>
</dbReference>
<protein>
    <submittedName>
        <fullName evidence="6">ParB/RepB/Spo0J family partition protein</fullName>
    </submittedName>
</protein>
<dbReference type="GO" id="GO:0003677">
    <property type="term" value="F:DNA binding"/>
    <property type="evidence" value="ECO:0007669"/>
    <property type="project" value="UniProtKB-KW"/>
</dbReference>
<evidence type="ECO:0000256" key="1">
    <source>
        <dbReference type="ARBA" id="ARBA00006295"/>
    </source>
</evidence>
<keyword evidence="2" id="KW-0159">Chromosome partition</keyword>
<dbReference type="NCBIfam" id="TIGR00180">
    <property type="entry name" value="parB_part"/>
    <property type="match status" value="1"/>
</dbReference>
<evidence type="ECO:0000256" key="3">
    <source>
        <dbReference type="ARBA" id="ARBA00023125"/>
    </source>
</evidence>
<dbReference type="Gene3D" id="3.90.1530.30">
    <property type="match status" value="1"/>
</dbReference>
<accession>A0A9D9EJB9</accession>
<name>A0A9D9EJB9_9BACT</name>
<dbReference type="PANTHER" id="PTHR33375:SF1">
    <property type="entry name" value="CHROMOSOME-PARTITIONING PROTEIN PARB-RELATED"/>
    <property type="match status" value="1"/>
</dbReference>
<reference evidence="6" key="2">
    <citation type="journal article" date="2021" name="PeerJ">
        <title>Extensive microbial diversity within the chicken gut microbiome revealed by metagenomics and culture.</title>
        <authorList>
            <person name="Gilroy R."/>
            <person name="Ravi A."/>
            <person name="Getino M."/>
            <person name="Pursley I."/>
            <person name="Horton D.L."/>
            <person name="Alikhan N.F."/>
            <person name="Baker D."/>
            <person name="Gharbi K."/>
            <person name="Hall N."/>
            <person name="Watson M."/>
            <person name="Adriaenssens E.M."/>
            <person name="Foster-Nyarko E."/>
            <person name="Jarju S."/>
            <person name="Secka A."/>
            <person name="Antonio M."/>
            <person name="Oren A."/>
            <person name="Chaudhuri R.R."/>
            <person name="La Ragione R."/>
            <person name="Hildebrand F."/>
            <person name="Pallen M.J."/>
        </authorList>
    </citation>
    <scope>NUCLEOTIDE SEQUENCE</scope>
    <source>
        <strain evidence="6">D3-1215</strain>
    </source>
</reference>
<dbReference type="GO" id="GO:0045881">
    <property type="term" value="P:positive regulation of sporulation resulting in formation of a cellular spore"/>
    <property type="evidence" value="ECO:0007669"/>
    <property type="project" value="TreeGrafter"/>
</dbReference>
<organism evidence="6 7">
    <name type="scientific">Candidatus Enterocola intestinipullorum</name>
    <dbReference type="NCBI Taxonomy" id="2840783"/>
    <lineage>
        <taxon>Bacteria</taxon>
        <taxon>Pseudomonadati</taxon>
        <taxon>Bacteroidota</taxon>
        <taxon>Bacteroidia</taxon>
        <taxon>Bacteroidales</taxon>
        <taxon>Candidatus Enterocola</taxon>
    </lineage>
</organism>
<dbReference type="InterPro" id="IPR041468">
    <property type="entry name" value="HTH_ParB/Spo0J"/>
</dbReference>
<dbReference type="SUPFAM" id="SSF110849">
    <property type="entry name" value="ParB/Sulfiredoxin"/>
    <property type="match status" value="1"/>
</dbReference>
<dbReference type="EMBL" id="JADIMR010000006">
    <property type="protein sequence ID" value="MBO8446214.1"/>
    <property type="molecule type" value="Genomic_DNA"/>
</dbReference>
<dbReference type="Pfam" id="PF23552">
    <property type="entry name" value="ParB_C"/>
    <property type="match status" value="1"/>
</dbReference>
<dbReference type="SMART" id="SM00470">
    <property type="entry name" value="ParB"/>
    <property type="match status" value="1"/>
</dbReference>
<dbReference type="GO" id="GO:0005694">
    <property type="term" value="C:chromosome"/>
    <property type="evidence" value="ECO:0007669"/>
    <property type="project" value="TreeGrafter"/>
</dbReference>
<evidence type="ECO:0000313" key="7">
    <source>
        <dbReference type="Proteomes" id="UP000823637"/>
    </source>
</evidence>
<comment type="caution">
    <text evidence="6">The sequence shown here is derived from an EMBL/GenBank/DDBJ whole genome shotgun (WGS) entry which is preliminary data.</text>
</comment>
<dbReference type="InterPro" id="IPR003115">
    <property type="entry name" value="ParB_N"/>
</dbReference>
<gene>
    <name evidence="6" type="ORF">IAC32_00495</name>
</gene>
<evidence type="ECO:0000256" key="4">
    <source>
        <dbReference type="SAM" id="MobiDB-lite"/>
    </source>
</evidence>
<dbReference type="Pfam" id="PF17762">
    <property type="entry name" value="HTH_ParB"/>
    <property type="match status" value="1"/>
</dbReference>
<dbReference type="Proteomes" id="UP000823637">
    <property type="component" value="Unassembled WGS sequence"/>
</dbReference>
<keyword evidence="3" id="KW-0238">DNA-binding</keyword>
<dbReference type="GO" id="GO:0007059">
    <property type="term" value="P:chromosome segregation"/>
    <property type="evidence" value="ECO:0007669"/>
    <property type="project" value="UniProtKB-KW"/>
</dbReference>
<evidence type="ECO:0000313" key="6">
    <source>
        <dbReference type="EMBL" id="MBO8446214.1"/>
    </source>
</evidence>
<dbReference type="InterPro" id="IPR036086">
    <property type="entry name" value="ParB/Sulfiredoxin_sf"/>
</dbReference>
<dbReference type="AlphaFoldDB" id="A0A9D9EJB9"/>
<feature type="region of interest" description="Disordered" evidence="4">
    <location>
        <begin position="220"/>
        <end position="241"/>
    </location>
</feature>
<dbReference type="PANTHER" id="PTHR33375">
    <property type="entry name" value="CHROMOSOME-PARTITIONING PROTEIN PARB-RELATED"/>
    <property type="match status" value="1"/>
</dbReference>
<dbReference type="InterPro" id="IPR050336">
    <property type="entry name" value="Chromosome_partition/occlusion"/>
</dbReference>
<dbReference type="InterPro" id="IPR004437">
    <property type="entry name" value="ParB/RepB/Spo0J"/>
</dbReference>
<proteinExistence type="inferred from homology"/>
<evidence type="ECO:0000259" key="5">
    <source>
        <dbReference type="SMART" id="SM00470"/>
    </source>
</evidence>
<feature type="domain" description="ParB-like N-terminal" evidence="5">
    <location>
        <begin position="28"/>
        <end position="118"/>
    </location>
</feature>
<feature type="compositionally biased region" description="Basic and acidic residues" evidence="4">
    <location>
        <begin position="231"/>
        <end position="241"/>
    </location>
</feature>